<keyword evidence="1" id="KW-0472">Membrane</keyword>
<dbReference type="EMBL" id="BAABHQ010000027">
    <property type="protein sequence ID" value="GAA4895342.1"/>
    <property type="molecule type" value="Genomic_DNA"/>
</dbReference>
<reference evidence="3" key="1">
    <citation type="journal article" date="2019" name="Int. J. Syst. Evol. Microbiol.">
        <title>The Global Catalogue of Microorganisms (GCM) 10K type strain sequencing project: providing services to taxonomists for standard genome sequencing and annotation.</title>
        <authorList>
            <consortium name="The Broad Institute Genomics Platform"/>
            <consortium name="The Broad Institute Genome Sequencing Center for Infectious Disease"/>
            <person name="Wu L."/>
            <person name="Ma J."/>
        </authorList>
    </citation>
    <scope>NUCLEOTIDE SEQUENCE [LARGE SCALE GENOMIC DNA]</scope>
    <source>
        <strain evidence="3">JCM 17983</strain>
    </source>
</reference>
<dbReference type="RefSeq" id="WP_274233323.1">
    <property type="nucleotide sequence ID" value="NZ_BAABHQ010000027.1"/>
</dbReference>
<comment type="caution">
    <text evidence="2">The sequence shown here is derived from an EMBL/GenBank/DDBJ whole genome shotgun (WGS) entry which is preliminary data.</text>
</comment>
<keyword evidence="1" id="KW-1133">Transmembrane helix</keyword>
<protein>
    <submittedName>
        <fullName evidence="2">Uncharacterized protein</fullName>
    </submittedName>
</protein>
<organism evidence="2 3">
    <name type="scientific">Actinomycetospora straminea</name>
    <dbReference type="NCBI Taxonomy" id="663607"/>
    <lineage>
        <taxon>Bacteria</taxon>
        <taxon>Bacillati</taxon>
        <taxon>Actinomycetota</taxon>
        <taxon>Actinomycetes</taxon>
        <taxon>Pseudonocardiales</taxon>
        <taxon>Pseudonocardiaceae</taxon>
        <taxon>Actinomycetospora</taxon>
    </lineage>
</organism>
<name>A0ABP9F8M5_9PSEU</name>
<keyword evidence="1" id="KW-0812">Transmembrane</keyword>
<keyword evidence="3" id="KW-1185">Reference proteome</keyword>
<dbReference type="Proteomes" id="UP001500457">
    <property type="component" value="Unassembled WGS sequence"/>
</dbReference>
<accession>A0ABP9F8M5</accession>
<sequence length="44" mass="4504">MVREHMLFYGIAVAIFIVGLVSLGVVVGDVLSSALSSPPADDAS</sequence>
<gene>
    <name evidence="2" type="ORF">GCM10023203_57060</name>
</gene>
<evidence type="ECO:0000256" key="1">
    <source>
        <dbReference type="SAM" id="Phobius"/>
    </source>
</evidence>
<feature type="transmembrane region" description="Helical" evidence="1">
    <location>
        <begin position="7"/>
        <end position="27"/>
    </location>
</feature>
<evidence type="ECO:0000313" key="2">
    <source>
        <dbReference type="EMBL" id="GAA4895342.1"/>
    </source>
</evidence>
<proteinExistence type="predicted"/>
<evidence type="ECO:0000313" key="3">
    <source>
        <dbReference type="Proteomes" id="UP001500457"/>
    </source>
</evidence>